<dbReference type="OrthoDB" id="270970at2759"/>
<dbReference type="Gene3D" id="2.60.40.150">
    <property type="entry name" value="C2 domain"/>
    <property type="match status" value="1"/>
</dbReference>
<dbReference type="SUPFAM" id="SSF49562">
    <property type="entry name" value="C2 domain (Calcium/lipid-binding domain, CaLB)"/>
    <property type="match status" value="1"/>
</dbReference>
<dbReference type="InterPro" id="IPR045050">
    <property type="entry name" value="Synaptotagmin_plant"/>
</dbReference>
<protein>
    <recommendedName>
        <fullName evidence="1">C2 domain-containing protein</fullName>
    </recommendedName>
</protein>
<dbReference type="PANTHER" id="PTHR10774">
    <property type="entry name" value="EXTENDED SYNAPTOTAGMIN-RELATED"/>
    <property type="match status" value="1"/>
</dbReference>
<dbReference type="Pfam" id="PF00168">
    <property type="entry name" value="C2"/>
    <property type="match status" value="1"/>
</dbReference>
<proteinExistence type="predicted"/>
<dbReference type="Proteomes" id="UP000738359">
    <property type="component" value="Unassembled WGS sequence"/>
</dbReference>
<feature type="domain" description="C2" evidence="1">
    <location>
        <begin position="1"/>
        <end position="107"/>
    </location>
</feature>
<dbReference type="PANTHER" id="PTHR10774:SF190">
    <property type="entry name" value="C2 CALCIUM_LIPID-BINDING ENDONUCLEASE_EXONUCLEASE_PHOSPHATASE-RELATED"/>
    <property type="match status" value="1"/>
</dbReference>
<dbReference type="EMBL" id="JAAAHY010000905">
    <property type="protein sequence ID" value="KAF9955419.1"/>
    <property type="molecule type" value="Genomic_DNA"/>
</dbReference>
<dbReference type="PROSITE" id="PS50004">
    <property type="entry name" value="C2"/>
    <property type="match status" value="1"/>
</dbReference>
<evidence type="ECO:0000313" key="3">
    <source>
        <dbReference type="Proteomes" id="UP000738359"/>
    </source>
</evidence>
<dbReference type="SMART" id="SM00239">
    <property type="entry name" value="C2"/>
    <property type="match status" value="1"/>
</dbReference>
<comment type="caution">
    <text evidence="2">The sequence shown here is derived from an EMBL/GenBank/DDBJ whole genome shotgun (WGS) entry which is preliminary data.</text>
</comment>
<dbReference type="GO" id="GO:0005783">
    <property type="term" value="C:endoplasmic reticulum"/>
    <property type="evidence" value="ECO:0007669"/>
    <property type="project" value="TreeGrafter"/>
</dbReference>
<accession>A0A9P6LYV8</accession>
<dbReference type="AlphaFoldDB" id="A0A9P6LYV8"/>
<evidence type="ECO:0000259" key="1">
    <source>
        <dbReference type="PROSITE" id="PS50004"/>
    </source>
</evidence>
<reference evidence="2" key="1">
    <citation type="journal article" date="2020" name="Fungal Divers.">
        <title>Resolving the Mortierellaceae phylogeny through synthesis of multi-gene phylogenetics and phylogenomics.</title>
        <authorList>
            <person name="Vandepol N."/>
            <person name="Liber J."/>
            <person name="Desiro A."/>
            <person name="Na H."/>
            <person name="Kennedy M."/>
            <person name="Barry K."/>
            <person name="Grigoriev I.V."/>
            <person name="Miller A.N."/>
            <person name="O'Donnell K."/>
            <person name="Stajich J.E."/>
            <person name="Bonito G."/>
        </authorList>
    </citation>
    <scope>NUCLEOTIDE SEQUENCE</scope>
    <source>
        <strain evidence="2">CK1249</strain>
    </source>
</reference>
<organism evidence="2 3">
    <name type="scientific">Mortierella alpina</name>
    <name type="common">Oleaginous fungus</name>
    <name type="synonym">Mortierella renispora</name>
    <dbReference type="NCBI Taxonomy" id="64518"/>
    <lineage>
        <taxon>Eukaryota</taxon>
        <taxon>Fungi</taxon>
        <taxon>Fungi incertae sedis</taxon>
        <taxon>Mucoromycota</taxon>
        <taxon>Mortierellomycotina</taxon>
        <taxon>Mortierellomycetes</taxon>
        <taxon>Mortierellales</taxon>
        <taxon>Mortierellaceae</taxon>
        <taxon>Mortierella</taxon>
    </lineage>
</organism>
<dbReference type="GO" id="GO:0008289">
    <property type="term" value="F:lipid binding"/>
    <property type="evidence" value="ECO:0007669"/>
    <property type="project" value="InterPro"/>
</dbReference>
<sequence length="198" mass="21578">MTHSLKITVHKVENLDDVERAGKNDPYVQATLDIKIKDSFQKTSVKKNAGKNAEWNETLSLENYIPGQHHTLYVEVLESDIGIDPPIAFAAIPLSQLTSAQGHVLRGVFKLYTPSGKEEGTVHLTLAAVQAGQAAPHGDHVEVKGLTQIESEHKHRIETLKRNEKVGDAATAAAIIGGLFASKAIYDSTQKKDVPKEI</sequence>
<evidence type="ECO:0000313" key="2">
    <source>
        <dbReference type="EMBL" id="KAF9955419.1"/>
    </source>
</evidence>
<gene>
    <name evidence="2" type="ORF">BGZ70_010245</name>
</gene>
<dbReference type="InterPro" id="IPR035892">
    <property type="entry name" value="C2_domain_sf"/>
</dbReference>
<dbReference type="InterPro" id="IPR000008">
    <property type="entry name" value="C2_dom"/>
</dbReference>
<keyword evidence="3" id="KW-1185">Reference proteome</keyword>
<name>A0A9P6LYV8_MORAP</name>